<reference evidence="1 2" key="1">
    <citation type="submission" date="2013-02" db="EMBL/GenBank/DDBJ databases">
        <title>The Genome Sequence of Enterococcus phoeniculicola BAA-412.</title>
        <authorList>
            <consortium name="The Broad Institute Genome Sequencing Platform"/>
            <consortium name="The Broad Institute Genome Sequencing Center for Infectious Disease"/>
            <person name="Earl A.M."/>
            <person name="Gilmore M.S."/>
            <person name="Lebreton F."/>
            <person name="Walker B."/>
            <person name="Young S.K."/>
            <person name="Zeng Q."/>
            <person name="Gargeya S."/>
            <person name="Fitzgerald M."/>
            <person name="Haas B."/>
            <person name="Abouelleil A."/>
            <person name="Alvarado L."/>
            <person name="Arachchi H.M."/>
            <person name="Berlin A.M."/>
            <person name="Chapman S.B."/>
            <person name="Dewar J."/>
            <person name="Goldberg J."/>
            <person name="Griggs A."/>
            <person name="Gujja S."/>
            <person name="Hansen M."/>
            <person name="Howarth C."/>
            <person name="Imamovic A."/>
            <person name="Larimer J."/>
            <person name="McCowan C."/>
            <person name="Murphy C."/>
            <person name="Neiman D."/>
            <person name="Pearson M."/>
            <person name="Priest M."/>
            <person name="Roberts A."/>
            <person name="Saif S."/>
            <person name="Shea T."/>
            <person name="Sisk P."/>
            <person name="Sykes S."/>
            <person name="Wortman J."/>
            <person name="Nusbaum C."/>
            <person name="Birren B."/>
        </authorList>
    </citation>
    <scope>NUCLEOTIDE SEQUENCE [LARGE SCALE GENOMIC DNA]</scope>
    <source>
        <strain evidence="1 2">ATCC BAA-412</strain>
    </source>
</reference>
<protein>
    <submittedName>
        <fullName evidence="1">Uncharacterized protein</fullName>
    </submittedName>
</protein>
<evidence type="ECO:0000313" key="2">
    <source>
        <dbReference type="Proteomes" id="UP000013785"/>
    </source>
</evidence>
<dbReference type="HOGENOM" id="CLU_3183444_0_0_9"/>
<evidence type="ECO:0000313" key="1">
    <source>
        <dbReference type="EMBL" id="EOL46254.1"/>
    </source>
</evidence>
<dbReference type="EMBL" id="AJAT01000011">
    <property type="protein sequence ID" value="EOL46254.1"/>
    <property type="molecule type" value="Genomic_DNA"/>
</dbReference>
<dbReference type="Proteomes" id="UP000013785">
    <property type="component" value="Unassembled WGS sequence"/>
</dbReference>
<name>R3TXB6_9ENTE</name>
<sequence length="46" mass="5575">MKELVQEDVWVLCSMKSWYQQNDCNNERSKIMDIEKNHIKIGYPVM</sequence>
<proteinExistence type="predicted"/>
<gene>
    <name evidence="1" type="ORF">UC3_01060</name>
</gene>
<dbReference type="AlphaFoldDB" id="R3TXB6"/>
<keyword evidence="2" id="KW-1185">Reference proteome</keyword>
<accession>R3TXB6</accession>
<organism evidence="1 2">
    <name type="scientific">Enterococcus phoeniculicola ATCC BAA-412</name>
    <dbReference type="NCBI Taxonomy" id="1158610"/>
    <lineage>
        <taxon>Bacteria</taxon>
        <taxon>Bacillati</taxon>
        <taxon>Bacillota</taxon>
        <taxon>Bacilli</taxon>
        <taxon>Lactobacillales</taxon>
        <taxon>Enterococcaceae</taxon>
        <taxon>Enterococcus</taxon>
    </lineage>
</organism>
<comment type="caution">
    <text evidence="1">The sequence shown here is derived from an EMBL/GenBank/DDBJ whole genome shotgun (WGS) entry which is preliminary data.</text>
</comment>